<gene>
    <name evidence="1" type="ORF">F960_01923</name>
</gene>
<evidence type="ECO:0008006" key="3">
    <source>
        <dbReference type="Google" id="ProtNLM"/>
    </source>
</evidence>
<dbReference type="eggNOG" id="ENOG50319Q5">
    <property type="taxonomic scope" value="Bacteria"/>
</dbReference>
<organism evidence="1 2">
    <name type="scientific">Acinetobacter gerneri DSM 14967 = CIP 107464 = MTCC 9824</name>
    <dbReference type="NCBI Taxonomy" id="1120926"/>
    <lineage>
        <taxon>Bacteria</taxon>
        <taxon>Pseudomonadati</taxon>
        <taxon>Pseudomonadota</taxon>
        <taxon>Gammaproteobacteria</taxon>
        <taxon>Moraxellales</taxon>
        <taxon>Moraxellaceae</taxon>
        <taxon>Acinetobacter</taxon>
    </lineage>
</organism>
<dbReference type="GeneID" id="84209280"/>
<dbReference type="Proteomes" id="UP000013117">
    <property type="component" value="Unassembled WGS sequence"/>
</dbReference>
<name>N8YAV9_9GAMM</name>
<sequence>MEKISINDDLPVAIMILNGGTEIKCGSFIMSSMTAVEYVKAQANTKAGQYVSILDVVAMTKVVDDAGTEYELDYDHIADGPHFNLIRLNEAKAELEAKVKAAA</sequence>
<dbReference type="RefSeq" id="WP_004861974.1">
    <property type="nucleotide sequence ID" value="NZ_ASYY01000058.1"/>
</dbReference>
<reference evidence="1 2" key="1">
    <citation type="submission" date="2013-02" db="EMBL/GenBank/DDBJ databases">
        <title>The Genome Sequence of Acinetobacter gerneri CIP 107464.</title>
        <authorList>
            <consortium name="The Broad Institute Genome Sequencing Platform"/>
            <consortium name="The Broad Institute Genome Sequencing Center for Infectious Disease"/>
            <person name="Cerqueira G."/>
            <person name="Feldgarden M."/>
            <person name="Courvalin P."/>
            <person name="Perichon B."/>
            <person name="Grillot-Courvalin C."/>
            <person name="Clermont D."/>
            <person name="Rocha E."/>
            <person name="Yoon E.-J."/>
            <person name="Nemec A."/>
            <person name="Walker B."/>
            <person name="Young S.K."/>
            <person name="Zeng Q."/>
            <person name="Gargeya S."/>
            <person name="Fitzgerald M."/>
            <person name="Haas B."/>
            <person name="Abouelleil A."/>
            <person name="Alvarado L."/>
            <person name="Arachchi H.M."/>
            <person name="Berlin A.M."/>
            <person name="Chapman S.B."/>
            <person name="Dewar J."/>
            <person name="Goldberg J."/>
            <person name="Griggs A."/>
            <person name="Gujja S."/>
            <person name="Hansen M."/>
            <person name="Howarth C."/>
            <person name="Imamovic A."/>
            <person name="Larimer J."/>
            <person name="McCowan C."/>
            <person name="Murphy C."/>
            <person name="Neiman D."/>
            <person name="Pearson M."/>
            <person name="Priest M."/>
            <person name="Roberts A."/>
            <person name="Saif S."/>
            <person name="Shea T."/>
            <person name="Sisk P."/>
            <person name="Sykes S."/>
            <person name="Wortman J."/>
            <person name="Nusbaum C."/>
            <person name="Birren B."/>
        </authorList>
    </citation>
    <scope>NUCLEOTIDE SEQUENCE [LARGE SCALE GENOMIC DNA]</scope>
    <source>
        <strain evidence="1 2">CIP 107464</strain>
    </source>
</reference>
<comment type="caution">
    <text evidence="1">The sequence shown here is derived from an EMBL/GenBank/DDBJ whole genome shotgun (WGS) entry which is preliminary data.</text>
</comment>
<evidence type="ECO:0000313" key="1">
    <source>
        <dbReference type="EMBL" id="ENV33917.1"/>
    </source>
</evidence>
<dbReference type="EMBL" id="APPN01000063">
    <property type="protein sequence ID" value="ENV33917.1"/>
    <property type="molecule type" value="Genomic_DNA"/>
</dbReference>
<keyword evidence="2" id="KW-1185">Reference proteome</keyword>
<evidence type="ECO:0000313" key="2">
    <source>
        <dbReference type="Proteomes" id="UP000013117"/>
    </source>
</evidence>
<dbReference type="STRING" id="202952.GCA_000747725_01960"/>
<dbReference type="PATRIC" id="fig|1120926.3.peg.1852"/>
<dbReference type="OrthoDB" id="6694699at2"/>
<dbReference type="AlphaFoldDB" id="N8YAV9"/>
<protein>
    <recommendedName>
        <fullName evidence="3">Phage protein</fullName>
    </recommendedName>
</protein>
<accession>N8YAV9</accession>
<proteinExistence type="predicted"/>
<dbReference type="HOGENOM" id="CLU_170820_0_0_6"/>